<protein>
    <submittedName>
        <fullName evidence="1">Uncharacterized protein</fullName>
    </submittedName>
</protein>
<evidence type="ECO:0000313" key="2">
    <source>
        <dbReference type="Proteomes" id="UP000298180"/>
    </source>
</evidence>
<dbReference type="AlphaFoldDB" id="A0A4Z0BQW8"/>
<gene>
    <name evidence="1" type="ORF">EZ313_20365</name>
</gene>
<accession>A0A4Z0BQW8</accession>
<keyword evidence="2" id="KW-1185">Reference proteome</keyword>
<sequence>MGLTICTFAGALRSFGRWLTGTPGATASSTVALHSAGMRLHTAAGRAHVAWPPARRTGSSRRPLRVLRVVDAEHAASTAGRMVISGRMADVCAELDRLAALEAAAA</sequence>
<reference evidence="1 2" key="1">
    <citation type="submission" date="2019-03" db="EMBL/GenBank/DDBJ databases">
        <title>Ramlibacter henchirensis DSM 14656, whole genome shotgun sequence.</title>
        <authorList>
            <person name="Zhang X."/>
            <person name="Feng G."/>
            <person name="Zhu H."/>
        </authorList>
    </citation>
    <scope>NUCLEOTIDE SEQUENCE [LARGE SCALE GENOMIC DNA]</scope>
    <source>
        <strain evidence="1 2">DSM 14656</strain>
    </source>
</reference>
<proteinExistence type="predicted"/>
<dbReference type="OrthoDB" id="8907515at2"/>
<evidence type="ECO:0000313" key="1">
    <source>
        <dbReference type="EMBL" id="TFZ00800.1"/>
    </source>
</evidence>
<dbReference type="EMBL" id="SMLM01000003">
    <property type="protein sequence ID" value="TFZ00800.1"/>
    <property type="molecule type" value="Genomic_DNA"/>
</dbReference>
<dbReference type="Proteomes" id="UP000298180">
    <property type="component" value="Unassembled WGS sequence"/>
</dbReference>
<dbReference type="RefSeq" id="WP_135265138.1">
    <property type="nucleotide sequence ID" value="NZ_SMLM01000003.1"/>
</dbReference>
<comment type="caution">
    <text evidence="1">The sequence shown here is derived from an EMBL/GenBank/DDBJ whole genome shotgun (WGS) entry which is preliminary data.</text>
</comment>
<organism evidence="1 2">
    <name type="scientific">Ramlibacter henchirensis</name>
    <dbReference type="NCBI Taxonomy" id="204072"/>
    <lineage>
        <taxon>Bacteria</taxon>
        <taxon>Pseudomonadati</taxon>
        <taxon>Pseudomonadota</taxon>
        <taxon>Betaproteobacteria</taxon>
        <taxon>Burkholderiales</taxon>
        <taxon>Comamonadaceae</taxon>
        <taxon>Ramlibacter</taxon>
    </lineage>
</organism>
<name>A0A4Z0BQW8_9BURK</name>